<name>A0A6M6BIK9_9BACT</name>
<protein>
    <submittedName>
        <fullName evidence="1">ATP-binding protein</fullName>
    </submittedName>
</protein>
<dbReference type="CDD" id="cd00009">
    <property type="entry name" value="AAA"/>
    <property type="match status" value="1"/>
</dbReference>
<dbReference type="RefSeq" id="WP_171591940.1">
    <property type="nucleotide sequence ID" value="NZ_CP053538.1"/>
</dbReference>
<dbReference type="KEGG" id="hts:HMJ29_13205"/>
<organism evidence="1 2">
    <name type="scientific">Hymenobacter taeanensis</name>
    <dbReference type="NCBI Taxonomy" id="2735321"/>
    <lineage>
        <taxon>Bacteria</taxon>
        <taxon>Pseudomonadati</taxon>
        <taxon>Bacteroidota</taxon>
        <taxon>Cytophagia</taxon>
        <taxon>Cytophagales</taxon>
        <taxon>Hymenobacteraceae</taxon>
        <taxon>Hymenobacter</taxon>
    </lineage>
</organism>
<proteinExistence type="predicted"/>
<dbReference type="InterPro" id="IPR016024">
    <property type="entry name" value="ARM-type_fold"/>
</dbReference>
<dbReference type="Proteomes" id="UP000501623">
    <property type="component" value="Chromosome"/>
</dbReference>
<keyword evidence="1" id="KW-0067">ATP-binding</keyword>
<evidence type="ECO:0000313" key="2">
    <source>
        <dbReference type="Proteomes" id="UP000501623"/>
    </source>
</evidence>
<keyword evidence="2" id="KW-1185">Reference proteome</keyword>
<keyword evidence="1" id="KW-0547">Nucleotide-binding</keyword>
<dbReference type="SUPFAM" id="SSF52540">
    <property type="entry name" value="P-loop containing nucleoside triphosphate hydrolases"/>
    <property type="match status" value="1"/>
</dbReference>
<gene>
    <name evidence="1" type="ORF">HMJ29_13205</name>
</gene>
<dbReference type="GO" id="GO:0005524">
    <property type="term" value="F:ATP binding"/>
    <property type="evidence" value="ECO:0007669"/>
    <property type="project" value="UniProtKB-KW"/>
</dbReference>
<evidence type="ECO:0000313" key="1">
    <source>
        <dbReference type="EMBL" id="QJX47849.1"/>
    </source>
</evidence>
<reference evidence="1 2" key="1">
    <citation type="submission" date="2020-05" db="EMBL/GenBank/DDBJ databases">
        <title>Complete genome sequence of Hymenobacter sp. TS19 in Coasted Sand Dune.</title>
        <authorList>
            <person name="Lee J.-H."/>
            <person name="Jung J.-H."/>
            <person name="Jeong S."/>
            <person name="Zhao L."/>
            <person name="Kim M.-K."/>
            <person name="Seo H.-S."/>
            <person name="Lim S."/>
        </authorList>
    </citation>
    <scope>NUCLEOTIDE SEQUENCE [LARGE SCALE GENOMIC DNA]</scope>
    <source>
        <strain evidence="1 2">TS19</strain>
    </source>
</reference>
<sequence length="1539" mass="174136">MKRFAEAVTEDSITTLRPEAHLPGQAVAVPDRGEEGMIEAPSVDDLTISHRGGPTEYISLKHRAGQPFWTVQQLLSRGIIDDFFQQHQQDASGILRLLSQSPMDQALRDCLERVPQTTPATLTALGKAPLEVYQKIAEHIRQHYPDAATDDEHLLRFLGQVEVLEQPAEMLTETILLRLQPHTQDAQAALNVLYSYAMRAGKLQLLVTPETIRQELISQHQPFILPPRQEEILAQLEAVGATLRAVPANIGNLPGHHITRSEAVILADWVQEPLPRAKPEQSKATTASRIVIGGAGLGKTVVLRDVYQELTRRRIPVLALKADRIKGETKGKLLDDIRANGLQFPLKQALAIVASAERPAVVLVDQLDALSMCLGAERGLLTSYTELLNELQQLPHVRFILSCRTFDLRHDPELAPFRAAEQVEIAHLTVEQVNEALQAADAGTVEGMDPAVIKLLQTPLHLAIYCALDPESRSGEPVTSLQGLYDRLLQQYLLNSKRLPGNVGISQVRKYLYQLADAMFQKQQLTLPRLFWEEEDTDVFNYLNTQAIVNLVGPNGQQITFFHQTFYEYLFAKQFVAKGQALSDFVLTSGQGLFFRSLIQQVLVFLRGQDPDAYLQQVRQLLNSSACRFHIKLLITQFLATQTAPEAAEIELVRTSIVPNPGLVQPFIETASHRPWLEFLTEPTLFLQLAAGVEHLEMGQASSVPSTLLWVLARRGPELLFPRIPLLPAGPHLTTWIAKVLDDAGATSAAGFTELFNVAFAGEVSERQQFWYWKILQDQAPTRPEWVAEKVFAQLADAPFDNDHKQRLRHEEYVQAEIFKGLWKADPQIAFSLSSRLLRTWIRRGNHYRAPEILEHAWSRPGYTLLPAPYFLEYRALDDRNQEPHSSYSAVIHYTWKYLTDPTNTQQPSYEHTVRKWLFSRTNLLVNMALAAASHNTAVFAPALIKLFLKNGWFIKAARSGYVGYFTRKVLPHLWDEVLYDQRIQLAHAISARELVANFRVYTDDKEKRRFLSRHGRDALCNLQVLGHERLKDGYAPQAALLTQLARRWGRLIEEEPGIKGYTRAAEPSPAGQWNVEKLTPVNWLRALRKYRLKGEPDVWSDEGTYEGLCHHINRLIKDRPADHVGLLTYLLDNRDESIAMLLPELCEAASVMAAPLVESAYEKQLLNQEDYRRLKRKTSSKTADQDQPLAAEFVQHDLATIRQNLNAECNFKLEEGPSERGARQDLLNAALNTPGASELYNLLTERLPESEVPEVVKLLGTVATEGSLIIRAAAVAHLAMLLRTSLPEESVVGIFEQLIGREYILLAPGQWSLQYLVWRGKPTIFRLLREGMAEPAAHETITRILAVQWGHDVPGAHELLREIWALNPAMMPITLDQLLTGYNRWSRQAVVFDAMSYFLSTEMTKELVRELDDVFRHLSVDELPSAISLIEQYISTCAPHIEYEHFLLDYLAQCVTQHPEVCIKLLALLLSHLNKTYKRYDFKRTILKVLVEAYTRLPHQNAHYPAVQTALDLFDELLQDPTVRNDDLKKVMSEVMTS</sequence>
<dbReference type="InterPro" id="IPR027417">
    <property type="entry name" value="P-loop_NTPase"/>
</dbReference>
<dbReference type="SUPFAM" id="SSF48371">
    <property type="entry name" value="ARM repeat"/>
    <property type="match status" value="1"/>
</dbReference>
<accession>A0A6M6BIK9</accession>
<dbReference type="EMBL" id="CP053538">
    <property type="protein sequence ID" value="QJX47849.1"/>
    <property type="molecule type" value="Genomic_DNA"/>
</dbReference>